<feature type="domain" description="N-acetyltransferase" evidence="1">
    <location>
        <begin position="2"/>
        <end position="147"/>
    </location>
</feature>
<comment type="caution">
    <text evidence="2">The sequence shown here is derived from an EMBL/GenBank/DDBJ whole genome shotgun (WGS) entry which is preliminary data.</text>
</comment>
<dbReference type="CDD" id="cd04301">
    <property type="entry name" value="NAT_SF"/>
    <property type="match status" value="1"/>
</dbReference>
<dbReference type="EMBL" id="DYUD01000016">
    <property type="protein sequence ID" value="HJG88883.1"/>
    <property type="molecule type" value="Genomic_DNA"/>
</dbReference>
<dbReference type="InterPro" id="IPR000182">
    <property type="entry name" value="GNAT_dom"/>
</dbReference>
<dbReference type="PROSITE" id="PS51186">
    <property type="entry name" value="GNAT"/>
    <property type="match status" value="1"/>
</dbReference>
<accession>A0A921SUR4</accession>
<evidence type="ECO:0000313" key="2">
    <source>
        <dbReference type="EMBL" id="HJG88883.1"/>
    </source>
</evidence>
<dbReference type="AlphaFoldDB" id="A0A921SUR4"/>
<dbReference type="RefSeq" id="WP_273305906.1">
    <property type="nucleotide sequence ID" value="NZ_CALUJX010000006.1"/>
</dbReference>
<dbReference type="SUPFAM" id="SSF55729">
    <property type="entry name" value="Acyl-CoA N-acyltransferases (Nat)"/>
    <property type="match status" value="1"/>
</dbReference>
<gene>
    <name evidence="2" type="ORF">K8U91_05345</name>
</gene>
<dbReference type="GO" id="GO:0016747">
    <property type="term" value="F:acyltransferase activity, transferring groups other than amino-acyl groups"/>
    <property type="evidence" value="ECO:0007669"/>
    <property type="project" value="InterPro"/>
</dbReference>
<dbReference type="Pfam" id="PF00583">
    <property type="entry name" value="Acetyltransf_1"/>
    <property type="match status" value="1"/>
</dbReference>
<dbReference type="Gene3D" id="3.40.630.30">
    <property type="match status" value="1"/>
</dbReference>
<dbReference type="Proteomes" id="UP000757103">
    <property type="component" value="Unassembled WGS sequence"/>
</dbReference>
<sequence>MIRITPVNPHDEQALDFIERVYTESFPMDERRDFDEVVRLLRENDDFAIVLLRDEETPVGFISYWPWSDFTYLEHFAIDSRCRGAGYGATAMTELLRQTGKPAVLEVEKPDDELSQRRIRFYQRLGFVLSPRPYTQPPYSPDRHPLELRLMSYGEIDLDQTFDLVVTRIHNRVYGVE</sequence>
<protein>
    <submittedName>
        <fullName evidence="2">GNAT family N-acetyltransferase</fullName>
    </submittedName>
</protein>
<proteinExistence type="predicted"/>
<reference evidence="2" key="2">
    <citation type="submission" date="2021-09" db="EMBL/GenBank/DDBJ databases">
        <authorList>
            <person name="Gilroy R."/>
        </authorList>
    </citation>
    <scope>NUCLEOTIDE SEQUENCE</scope>
    <source>
        <strain evidence="2">CHK121-7720</strain>
    </source>
</reference>
<evidence type="ECO:0000313" key="3">
    <source>
        <dbReference type="Proteomes" id="UP000757103"/>
    </source>
</evidence>
<organism evidence="2 3">
    <name type="scientific">Barnesiella viscericola</name>
    <dbReference type="NCBI Taxonomy" id="397865"/>
    <lineage>
        <taxon>Bacteria</taxon>
        <taxon>Pseudomonadati</taxon>
        <taxon>Bacteroidota</taxon>
        <taxon>Bacteroidia</taxon>
        <taxon>Bacteroidales</taxon>
        <taxon>Barnesiellaceae</taxon>
        <taxon>Barnesiella</taxon>
    </lineage>
</organism>
<name>A0A921SUR4_9BACT</name>
<reference evidence="2" key="1">
    <citation type="journal article" date="2021" name="PeerJ">
        <title>Extensive microbial diversity within the chicken gut microbiome revealed by metagenomics and culture.</title>
        <authorList>
            <person name="Gilroy R."/>
            <person name="Ravi A."/>
            <person name="Getino M."/>
            <person name="Pursley I."/>
            <person name="Horton D.L."/>
            <person name="Alikhan N.F."/>
            <person name="Baker D."/>
            <person name="Gharbi K."/>
            <person name="Hall N."/>
            <person name="Watson M."/>
            <person name="Adriaenssens E.M."/>
            <person name="Foster-Nyarko E."/>
            <person name="Jarju S."/>
            <person name="Secka A."/>
            <person name="Antonio M."/>
            <person name="Oren A."/>
            <person name="Chaudhuri R.R."/>
            <person name="La Ragione R."/>
            <person name="Hildebrand F."/>
            <person name="Pallen M.J."/>
        </authorList>
    </citation>
    <scope>NUCLEOTIDE SEQUENCE</scope>
    <source>
        <strain evidence="2">CHK121-7720</strain>
    </source>
</reference>
<dbReference type="InterPro" id="IPR016181">
    <property type="entry name" value="Acyl_CoA_acyltransferase"/>
</dbReference>
<evidence type="ECO:0000259" key="1">
    <source>
        <dbReference type="PROSITE" id="PS51186"/>
    </source>
</evidence>